<name>A0ABC8BSD5_9ACTN</name>
<evidence type="ECO:0000313" key="4">
    <source>
        <dbReference type="Proteomes" id="UP000192251"/>
    </source>
</evidence>
<keyword evidence="4" id="KW-1185">Reference proteome</keyword>
<dbReference type="EMBL" id="CP020563">
    <property type="protein sequence ID" value="ARF73163.1"/>
    <property type="molecule type" value="Genomic_DNA"/>
</dbReference>
<dbReference type="InterPro" id="IPR041261">
    <property type="entry name" value="R2K_2"/>
</dbReference>
<dbReference type="KEGG" id="kab:B7C62_13455"/>
<organism evidence="3 4">
    <name type="scientific">Kitasatospora albolonga</name>
    <dbReference type="NCBI Taxonomy" id="68173"/>
    <lineage>
        <taxon>Bacteria</taxon>
        <taxon>Bacillati</taxon>
        <taxon>Actinomycetota</taxon>
        <taxon>Actinomycetes</taxon>
        <taxon>Kitasatosporales</taxon>
        <taxon>Streptomycetaceae</taxon>
        <taxon>Kitasatospora</taxon>
    </lineage>
</organism>
<evidence type="ECO:0000259" key="2">
    <source>
        <dbReference type="Pfam" id="PF18299"/>
    </source>
</evidence>
<dbReference type="RefSeq" id="WP_084746961.1">
    <property type="nucleotide sequence ID" value="NZ_CP020563.1"/>
</dbReference>
<proteinExistence type="predicted"/>
<feature type="region of interest" description="Disordered" evidence="1">
    <location>
        <begin position="38"/>
        <end position="62"/>
    </location>
</feature>
<gene>
    <name evidence="3" type="ORF">B7C62_13455</name>
</gene>
<evidence type="ECO:0000313" key="3">
    <source>
        <dbReference type="EMBL" id="ARF73163.1"/>
    </source>
</evidence>
<dbReference type="Proteomes" id="UP000192251">
    <property type="component" value="Chromosome"/>
</dbReference>
<sequence length="274" mass="28924">MTDLPRTLVLPPRLTASARKLRDAAVRRGLRVVESGAASVGLSVPESPKPNPKPNPAHTRQGEGAVHLHAGPSFADAVAPALGIALLEAPADWLARLPYTFTRREIRAMPIGEAHRLRRPAFIKSPNDKSIPALVYADGSRLPGPDAVDPRTVVLVSDVLAFTAEYRLHILDGAVHTASQYASGGRLRLGPAAPGALAFARDLLAAAAATLPSAIVVDVGVDDEGRWAVVEANAAWGSGCYDADPDRSLDTVLRSAGPVGELAPPDHDFIRRRP</sequence>
<reference evidence="3 4" key="1">
    <citation type="submission" date="2017-04" db="EMBL/GenBank/DDBJ databases">
        <title>The complete genome sequence of Streptomyces albolongus YIM 101047, the producer of novel bafilomycins and novel odoriferous sesquiterpenoids.</title>
        <authorList>
            <person name="Yin M."/>
            <person name="Jiang Y."/>
        </authorList>
    </citation>
    <scope>NUCLEOTIDE SEQUENCE [LARGE SCALE GENOMIC DNA]</scope>
    <source>
        <strain evidence="3 4">YIM 101047</strain>
    </source>
</reference>
<evidence type="ECO:0000256" key="1">
    <source>
        <dbReference type="SAM" id="MobiDB-lite"/>
    </source>
</evidence>
<feature type="domain" description="ATP-grasp" evidence="2">
    <location>
        <begin position="101"/>
        <end position="249"/>
    </location>
</feature>
<dbReference type="Pfam" id="PF18299">
    <property type="entry name" value="R2K_2"/>
    <property type="match status" value="1"/>
</dbReference>
<accession>A0ABC8BSD5</accession>
<dbReference type="AlphaFoldDB" id="A0ABC8BSD5"/>
<protein>
    <recommendedName>
        <fullName evidence="2">ATP-grasp domain-containing protein</fullName>
    </recommendedName>
</protein>